<dbReference type="OrthoDB" id="127221at2759"/>
<evidence type="ECO:0000313" key="3">
    <source>
        <dbReference type="Proteomes" id="UP000018958"/>
    </source>
</evidence>
<dbReference type="EMBL" id="ANIX01003647">
    <property type="protein sequence ID" value="ETP04966.1"/>
    <property type="molecule type" value="Genomic_DNA"/>
</dbReference>
<accession>W2W3H6</accession>
<dbReference type="Proteomes" id="UP000018958">
    <property type="component" value="Unassembled WGS sequence"/>
</dbReference>
<protein>
    <submittedName>
        <fullName evidence="2">Uncharacterized protein</fullName>
    </submittedName>
</protein>
<proteinExistence type="predicted"/>
<feature type="region of interest" description="Disordered" evidence="1">
    <location>
        <begin position="235"/>
        <end position="260"/>
    </location>
</feature>
<dbReference type="AlphaFoldDB" id="W2W3H6"/>
<reference evidence="2 3" key="1">
    <citation type="submission" date="2013-11" db="EMBL/GenBank/DDBJ databases">
        <title>The Genome Sequence of Phytophthora parasitica CJ01A1.</title>
        <authorList>
            <consortium name="The Broad Institute Genomics Platform"/>
            <person name="Russ C."/>
            <person name="Tyler B."/>
            <person name="Panabieres F."/>
            <person name="Shan W."/>
            <person name="Tripathy S."/>
            <person name="Grunwald N."/>
            <person name="Machado M."/>
            <person name="Johnson C.S."/>
            <person name="Walker B."/>
            <person name="Young S.K."/>
            <person name="Zeng Q."/>
            <person name="Gargeya S."/>
            <person name="Fitzgerald M."/>
            <person name="Haas B."/>
            <person name="Abouelleil A."/>
            <person name="Allen A.W."/>
            <person name="Alvarado L."/>
            <person name="Arachchi H.M."/>
            <person name="Berlin A.M."/>
            <person name="Chapman S.B."/>
            <person name="Gainer-Dewar J."/>
            <person name="Goldberg J."/>
            <person name="Griggs A."/>
            <person name="Gujja S."/>
            <person name="Hansen M."/>
            <person name="Howarth C."/>
            <person name="Imamovic A."/>
            <person name="Ireland A."/>
            <person name="Larimer J."/>
            <person name="McCowan C."/>
            <person name="Murphy C."/>
            <person name="Pearson M."/>
            <person name="Poon T.W."/>
            <person name="Priest M."/>
            <person name="Roberts A."/>
            <person name="Saif S."/>
            <person name="Shea T."/>
            <person name="Sisk P."/>
            <person name="Sykes S."/>
            <person name="Wortman J."/>
            <person name="Nusbaum C."/>
            <person name="Birren B."/>
        </authorList>
    </citation>
    <scope>NUCLEOTIDE SEQUENCE [LARGE SCALE GENOMIC DNA]</scope>
    <source>
        <strain evidence="2 3">CJ01A1</strain>
    </source>
</reference>
<comment type="caution">
    <text evidence="2">The sequence shown here is derived from an EMBL/GenBank/DDBJ whole genome shotgun (WGS) entry which is preliminary data.</text>
</comment>
<feature type="compositionally biased region" description="Basic and acidic residues" evidence="1">
    <location>
        <begin position="168"/>
        <end position="185"/>
    </location>
</feature>
<sequence length="260" mass="30247">MLQHERFRNRCHITKVAVKMLYAVNFHSRPIDHFLSSEDPSSFHQDRTVVHDDGQWGGVEPGPRFHIRQADQLHHVLHVIQDATAEWYSADVAAIFRAVHGDAVHQAVFEGLCNVVLYRVDSRDFMERALRILRPKSREYQHFYVHRVLRDAMMRPVFDSHGPGPRATEPRHTREHLPKRREPIHDRVVGTSFRANYYPTRYSESDPADEWYPNLHSLPNCGWLYFTSLPTRPSHASTSTGRASLDDRSSWSTQEWSSTA</sequence>
<organism evidence="2 3">
    <name type="scientific">Phytophthora nicotianae CJ01A1</name>
    <dbReference type="NCBI Taxonomy" id="1317063"/>
    <lineage>
        <taxon>Eukaryota</taxon>
        <taxon>Sar</taxon>
        <taxon>Stramenopiles</taxon>
        <taxon>Oomycota</taxon>
        <taxon>Peronosporomycetes</taxon>
        <taxon>Peronosporales</taxon>
        <taxon>Peronosporaceae</taxon>
        <taxon>Phytophthora</taxon>
    </lineage>
</organism>
<evidence type="ECO:0000256" key="1">
    <source>
        <dbReference type="SAM" id="MobiDB-lite"/>
    </source>
</evidence>
<gene>
    <name evidence="2" type="ORF">F441_18344</name>
</gene>
<feature type="region of interest" description="Disordered" evidence="1">
    <location>
        <begin position="159"/>
        <end position="185"/>
    </location>
</feature>
<name>W2W3H6_PHYNI</name>
<evidence type="ECO:0000313" key="2">
    <source>
        <dbReference type="EMBL" id="ETP04966.1"/>
    </source>
</evidence>
<feature type="compositionally biased region" description="Polar residues" evidence="1">
    <location>
        <begin position="250"/>
        <end position="260"/>
    </location>
</feature>